<keyword evidence="3 11" id="KW-0436">Ligase</keyword>
<dbReference type="EC" id="6.1.1.9" evidence="2"/>
<dbReference type="CDD" id="cd07962">
    <property type="entry name" value="Anticodon_Ia_Val"/>
    <property type="match status" value="1"/>
</dbReference>
<dbReference type="InterPro" id="IPR001412">
    <property type="entry name" value="aa-tRNA-synth_I_CS"/>
</dbReference>
<dbReference type="GO" id="GO:0004832">
    <property type="term" value="F:valine-tRNA ligase activity"/>
    <property type="evidence" value="ECO:0007669"/>
    <property type="project" value="UniProtKB-EC"/>
</dbReference>
<feature type="compositionally biased region" description="Basic and acidic residues" evidence="12">
    <location>
        <begin position="30"/>
        <end position="66"/>
    </location>
</feature>
<dbReference type="SUPFAM" id="SSF47616">
    <property type="entry name" value="GST C-terminal domain-like"/>
    <property type="match status" value="1"/>
</dbReference>
<keyword evidence="4 11" id="KW-0547">Nucleotide-binding</keyword>
<dbReference type="FunFam" id="3.90.740.10:FF:000005">
    <property type="entry name" value="Valine--tRNA ligase, mitochondrial"/>
    <property type="match status" value="1"/>
</dbReference>
<dbReference type="PANTHER" id="PTHR11946">
    <property type="entry name" value="VALYL-TRNA SYNTHETASES"/>
    <property type="match status" value="1"/>
</dbReference>
<evidence type="ECO:0000256" key="10">
    <source>
        <dbReference type="ARBA" id="ARBA00047552"/>
    </source>
</evidence>
<dbReference type="EMBL" id="KK852601">
    <property type="protein sequence ID" value="KDR20498.1"/>
    <property type="molecule type" value="Genomic_DNA"/>
</dbReference>
<evidence type="ECO:0000313" key="16">
    <source>
        <dbReference type="Proteomes" id="UP000027135"/>
    </source>
</evidence>
<accession>A0A067RA84</accession>
<dbReference type="STRING" id="136037.A0A067RA84"/>
<dbReference type="Gene3D" id="1.10.730.10">
    <property type="entry name" value="Isoleucyl-tRNA Synthetase, Domain 1"/>
    <property type="match status" value="2"/>
</dbReference>
<dbReference type="InterPro" id="IPR037118">
    <property type="entry name" value="Val-tRNA_synth_C_sf"/>
</dbReference>
<dbReference type="PROSITE" id="PS00178">
    <property type="entry name" value="AA_TRNA_LIGASE_I"/>
    <property type="match status" value="1"/>
</dbReference>
<dbReference type="Gene3D" id="1.10.287.380">
    <property type="entry name" value="Valyl-tRNA synthetase, C-terminal domain"/>
    <property type="match status" value="1"/>
</dbReference>
<dbReference type="InterPro" id="IPR009080">
    <property type="entry name" value="tRNAsynth_Ia_anticodon-bd"/>
</dbReference>
<evidence type="ECO:0000256" key="7">
    <source>
        <dbReference type="ARBA" id="ARBA00023146"/>
    </source>
</evidence>
<dbReference type="GO" id="GO:0006438">
    <property type="term" value="P:valyl-tRNA aminoacylation"/>
    <property type="evidence" value="ECO:0007669"/>
    <property type="project" value="InterPro"/>
</dbReference>
<feature type="domain" description="Methionyl/Valyl/Leucyl/Isoleucyl-tRNA synthetase anticodon-binding" evidence="14">
    <location>
        <begin position="896"/>
        <end position="1047"/>
    </location>
</feature>
<dbReference type="InterPro" id="IPR009008">
    <property type="entry name" value="Val/Leu/Ile-tRNA-synth_edit"/>
</dbReference>
<dbReference type="SUPFAM" id="SSF47323">
    <property type="entry name" value="Anticodon-binding domain of a subclass of class I aminoacyl-tRNA synthetases"/>
    <property type="match status" value="1"/>
</dbReference>
<name>A0A067RA84_ZOONE</name>
<gene>
    <name evidence="15" type="ORF">L798_04885</name>
</gene>
<evidence type="ECO:0000256" key="9">
    <source>
        <dbReference type="ARBA" id="ARBA00029936"/>
    </source>
</evidence>
<dbReference type="NCBIfam" id="NF004349">
    <property type="entry name" value="PRK05729.1"/>
    <property type="match status" value="1"/>
</dbReference>
<dbReference type="GO" id="GO:0005829">
    <property type="term" value="C:cytosol"/>
    <property type="evidence" value="ECO:0007669"/>
    <property type="project" value="TreeGrafter"/>
</dbReference>
<dbReference type="GO" id="GO:0005524">
    <property type="term" value="F:ATP binding"/>
    <property type="evidence" value="ECO:0007669"/>
    <property type="project" value="UniProtKB-KW"/>
</dbReference>
<dbReference type="InterPro" id="IPR002300">
    <property type="entry name" value="aa-tRNA-synth_Ia"/>
</dbReference>
<comment type="similarity">
    <text evidence="1 11">Belongs to the class-I aminoacyl-tRNA synthetase family.</text>
</comment>
<dbReference type="AlphaFoldDB" id="A0A067RA84"/>
<evidence type="ECO:0000256" key="1">
    <source>
        <dbReference type="ARBA" id="ARBA00005594"/>
    </source>
</evidence>
<dbReference type="GO" id="GO:0002161">
    <property type="term" value="F:aminoacyl-tRNA deacylase activity"/>
    <property type="evidence" value="ECO:0007669"/>
    <property type="project" value="InterPro"/>
</dbReference>
<evidence type="ECO:0000259" key="14">
    <source>
        <dbReference type="Pfam" id="PF08264"/>
    </source>
</evidence>
<keyword evidence="5 11" id="KW-0067">ATP-binding</keyword>
<dbReference type="FunCoup" id="A0A067RA84">
    <property type="interactions" value="1770"/>
</dbReference>
<dbReference type="InterPro" id="IPR014729">
    <property type="entry name" value="Rossmann-like_a/b/a_fold"/>
</dbReference>
<dbReference type="PRINTS" id="PR00986">
    <property type="entry name" value="TRNASYNTHVAL"/>
</dbReference>
<evidence type="ECO:0000259" key="13">
    <source>
        <dbReference type="Pfam" id="PF00133"/>
    </source>
</evidence>
<dbReference type="HAMAP" id="MF_02004">
    <property type="entry name" value="Val_tRNA_synth_type1"/>
    <property type="match status" value="1"/>
</dbReference>
<dbReference type="Gene3D" id="3.40.50.620">
    <property type="entry name" value="HUPs"/>
    <property type="match status" value="2"/>
</dbReference>
<sequence>MPGSVAIVNGNAEAMESESGQGVGPPKTAKQLEKEARKLAKLEKFKQKQDKQRDPPAQTKEKFEKKEKKLEVKDAALYTILTREGEKKNVTCPMPNAYSPQFVEAAWYSWWEKQGFFKPEYVSKSVLEHNPKGKFVMVIPPPNVTGSLHLGHALTNAIQDALTRWHRMKGRTVLWNPGCDHAGIATQVVVEKRLWREENKTRHDIGREKFIEKIWEWRRQKGDTIYMQLRKLGSSFDWSRACFTMDPKLCRAVTEAFVRLHEEGVIYRSNRLVNWSCTLKSAISDIEVDKIELSGRSLLSIPGYEEKVEFGVLTSFAYKVDGSEDEVVVATTRVETMLGDTAVAVHPDDPRYKHLHGKFVVHPFCDRKLPIVCDEYVEREFGTGAVKITPAHDANDYDIGKRHNLPFITIFSDDGNIIGDYGSFSGMKRFHARKAITDALKERGLYQDTVNNPMVVPICSRSKDVVEPLIKPQWYVRCDEMAKSAKEAVSRGELNIIPEHHKKIWFHWMDNIRDWCVSRQLWWGHRIPAYFITVDDPSIPAGNEIDNEYWVSGRNREEALEKASKKFGVPSSKISLKQDEDVLDTWFSSGLFPFSIFGWPDETEDLEAFYPGTLLETGHDILFFWVARMVFFGQKLLKKLPFREVYLHPIVRDAHGRKMSKSLGNVIDPMDVISGITLENLHQQLHSSNLDPKEIEKAKEGQKQDYPNGIPECGTDALRFALCAYISQGRDINLDILRVQGYRFFCNKLWNATRFALMYLGNDFKPNQKIENGSFGSTHEKNKCVINSSGLKNIESVVSECMQHKDLLQSDEIQEVLNLYFGDHSYLDGFTPSHADVVVFEAFGNSGVCNAGIIDKYPHLQRWLKHIGSFGEDRSCFRSSELASRCKVVGNETAMDLWMLSRISVAVEQCNKGFENYDFAMVTTACYNLWLYDLCDVYLEYLKPVFQSKDSTAIVTAQTVLYKCLHVGLRLLSPFMPFITEELFQRLPYSTEQHSSICIAPYPDLHECPWKNTEIESEVEFAQKIIHIVRSARSDYNLPNKVKTEAYILCSDDMSTIMCKYQSAVCTLAYCSKVEVCASPPQGCAILTVSDKCEVHLLLKGLIDPAKELLKLQKKQDQLEQQVSKLKQAMAAPDYSIKVPEEVRLTNTDKLTQTEGELVRLISAMTALKTMQ</sequence>
<dbReference type="OMA" id="LDTWMDS"/>
<evidence type="ECO:0000256" key="11">
    <source>
        <dbReference type="RuleBase" id="RU363035"/>
    </source>
</evidence>
<dbReference type="CDD" id="cd00817">
    <property type="entry name" value="ValRS_core"/>
    <property type="match status" value="1"/>
</dbReference>
<dbReference type="SUPFAM" id="SSF50677">
    <property type="entry name" value="ValRS/IleRS/LeuRS editing domain"/>
    <property type="match status" value="1"/>
</dbReference>
<dbReference type="eggNOG" id="KOG0432">
    <property type="taxonomic scope" value="Eukaryota"/>
</dbReference>
<keyword evidence="6 11" id="KW-0648">Protein biosynthesis</keyword>
<dbReference type="SUPFAM" id="SSF52374">
    <property type="entry name" value="Nucleotidylyl transferase"/>
    <property type="match status" value="1"/>
</dbReference>
<dbReference type="OrthoDB" id="629407at2759"/>
<feature type="region of interest" description="Disordered" evidence="12">
    <location>
        <begin position="1"/>
        <end position="66"/>
    </location>
</feature>
<dbReference type="Pfam" id="PF08264">
    <property type="entry name" value="Anticodon_1"/>
    <property type="match status" value="1"/>
</dbReference>
<evidence type="ECO:0000256" key="2">
    <source>
        <dbReference type="ARBA" id="ARBA00013169"/>
    </source>
</evidence>
<dbReference type="InterPro" id="IPR036282">
    <property type="entry name" value="Glutathione-S-Trfase_C_sf"/>
</dbReference>
<proteinExistence type="inferred from homology"/>
<evidence type="ECO:0000256" key="5">
    <source>
        <dbReference type="ARBA" id="ARBA00022840"/>
    </source>
</evidence>
<feature type="domain" description="Aminoacyl-tRNA synthetase class Ia" evidence="13">
    <location>
        <begin position="107"/>
        <end position="735"/>
    </location>
</feature>
<dbReference type="Gene3D" id="3.90.740.10">
    <property type="entry name" value="Valyl/Leucyl/Isoleucyl-tRNA synthetase, editing domain"/>
    <property type="match status" value="1"/>
</dbReference>
<dbReference type="FunFam" id="3.40.50.620:FF:000119">
    <property type="entry name" value="Putative valine--tRNA ligase-like"/>
    <property type="match status" value="1"/>
</dbReference>
<reference evidence="15 16" key="1">
    <citation type="journal article" date="2014" name="Nat. Commun.">
        <title>Molecular traces of alternative social organization in a termite genome.</title>
        <authorList>
            <person name="Terrapon N."/>
            <person name="Li C."/>
            <person name="Robertson H.M."/>
            <person name="Ji L."/>
            <person name="Meng X."/>
            <person name="Booth W."/>
            <person name="Chen Z."/>
            <person name="Childers C.P."/>
            <person name="Glastad K.M."/>
            <person name="Gokhale K."/>
            <person name="Gowin J."/>
            <person name="Gronenberg W."/>
            <person name="Hermansen R.A."/>
            <person name="Hu H."/>
            <person name="Hunt B.G."/>
            <person name="Huylmans A.K."/>
            <person name="Khalil S.M."/>
            <person name="Mitchell R.D."/>
            <person name="Munoz-Torres M.C."/>
            <person name="Mustard J.A."/>
            <person name="Pan H."/>
            <person name="Reese J.T."/>
            <person name="Scharf M.E."/>
            <person name="Sun F."/>
            <person name="Vogel H."/>
            <person name="Xiao J."/>
            <person name="Yang W."/>
            <person name="Yang Z."/>
            <person name="Yang Z."/>
            <person name="Zhou J."/>
            <person name="Zhu J."/>
            <person name="Brent C.S."/>
            <person name="Elsik C.G."/>
            <person name="Goodisman M.A."/>
            <person name="Liberles D.A."/>
            <person name="Roe R.M."/>
            <person name="Vargo E.L."/>
            <person name="Vilcinskas A."/>
            <person name="Wang J."/>
            <person name="Bornberg-Bauer E."/>
            <person name="Korb J."/>
            <person name="Zhang G."/>
            <person name="Liebig J."/>
        </authorList>
    </citation>
    <scope>NUCLEOTIDE SEQUENCE [LARGE SCALE GENOMIC DNA]</scope>
    <source>
        <tissue evidence="15">Whole organism</tissue>
    </source>
</reference>
<comment type="catalytic activity">
    <reaction evidence="10">
        <text>tRNA(Val) + L-valine + ATP = L-valyl-tRNA(Val) + AMP + diphosphate</text>
        <dbReference type="Rhea" id="RHEA:10704"/>
        <dbReference type="Rhea" id="RHEA-COMP:9672"/>
        <dbReference type="Rhea" id="RHEA-COMP:9708"/>
        <dbReference type="ChEBI" id="CHEBI:30616"/>
        <dbReference type="ChEBI" id="CHEBI:33019"/>
        <dbReference type="ChEBI" id="CHEBI:57762"/>
        <dbReference type="ChEBI" id="CHEBI:78442"/>
        <dbReference type="ChEBI" id="CHEBI:78537"/>
        <dbReference type="ChEBI" id="CHEBI:456215"/>
        <dbReference type="EC" id="6.1.1.9"/>
    </reaction>
</comment>
<evidence type="ECO:0000256" key="4">
    <source>
        <dbReference type="ARBA" id="ARBA00022741"/>
    </source>
</evidence>
<evidence type="ECO:0000256" key="8">
    <source>
        <dbReference type="ARBA" id="ARBA00024407"/>
    </source>
</evidence>
<organism evidence="15 16">
    <name type="scientific">Zootermopsis nevadensis</name>
    <name type="common">Dampwood termite</name>
    <dbReference type="NCBI Taxonomy" id="136037"/>
    <lineage>
        <taxon>Eukaryota</taxon>
        <taxon>Metazoa</taxon>
        <taxon>Ecdysozoa</taxon>
        <taxon>Arthropoda</taxon>
        <taxon>Hexapoda</taxon>
        <taxon>Insecta</taxon>
        <taxon>Pterygota</taxon>
        <taxon>Neoptera</taxon>
        <taxon>Polyneoptera</taxon>
        <taxon>Dictyoptera</taxon>
        <taxon>Blattodea</taxon>
        <taxon>Blattoidea</taxon>
        <taxon>Termitoidae</taxon>
        <taxon>Termopsidae</taxon>
        <taxon>Zootermopsis</taxon>
    </lineage>
</organism>
<evidence type="ECO:0000256" key="6">
    <source>
        <dbReference type="ARBA" id="ARBA00022917"/>
    </source>
</evidence>
<protein>
    <recommendedName>
        <fullName evidence="8">Valine--tRNA ligase</fullName>
        <ecNumber evidence="2">6.1.1.9</ecNumber>
    </recommendedName>
    <alternativeName>
        <fullName evidence="9">Valyl-tRNA synthetase</fullName>
    </alternativeName>
</protein>
<evidence type="ECO:0000313" key="15">
    <source>
        <dbReference type="EMBL" id="KDR20498.1"/>
    </source>
</evidence>
<dbReference type="FunFam" id="3.40.50.620:FF:000020">
    <property type="entry name" value="Valine--tRNA ligase, mitochondrial"/>
    <property type="match status" value="1"/>
</dbReference>
<dbReference type="Pfam" id="PF00133">
    <property type="entry name" value="tRNA-synt_1"/>
    <property type="match status" value="1"/>
</dbReference>
<dbReference type="InterPro" id="IPR013155">
    <property type="entry name" value="M/V/L/I-tRNA-synth_anticd-bd"/>
</dbReference>
<evidence type="ECO:0000256" key="12">
    <source>
        <dbReference type="SAM" id="MobiDB-lite"/>
    </source>
</evidence>
<dbReference type="InterPro" id="IPR002303">
    <property type="entry name" value="Valyl-tRNA_ligase"/>
</dbReference>
<keyword evidence="16" id="KW-1185">Reference proteome</keyword>
<dbReference type="Proteomes" id="UP000027135">
    <property type="component" value="Unassembled WGS sequence"/>
</dbReference>
<dbReference type="InterPro" id="IPR033705">
    <property type="entry name" value="Anticodon_Ia_Val"/>
</dbReference>
<keyword evidence="7 11" id="KW-0030">Aminoacyl-tRNA synthetase</keyword>
<dbReference type="NCBIfam" id="TIGR00422">
    <property type="entry name" value="valS"/>
    <property type="match status" value="1"/>
</dbReference>
<dbReference type="PANTHER" id="PTHR11946:SF109">
    <property type="entry name" value="VALINE--TRNA LIGASE"/>
    <property type="match status" value="1"/>
</dbReference>
<evidence type="ECO:0000256" key="3">
    <source>
        <dbReference type="ARBA" id="ARBA00022598"/>
    </source>
</evidence>
<dbReference type="InParanoid" id="A0A067RA84"/>